<organism evidence="2 3">
    <name type="scientific">Mycobacterium phage Bricole</name>
    <dbReference type="NCBI Taxonomy" id="1718601"/>
    <lineage>
        <taxon>Viruses</taxon>
        <taxon>Duplodnaviria</taxon>
        <taxon>Heunggongvirae</taxon>
        <taxon>Uroviricota</taxon>
        <taxon>Caudoviricetes</taxon>
        <taxon>Vilmaviridae</taxon>
        <taxon>Mclasvirinae</taxon>
        <taxon>Bongovirus</taxon>
        <taxon>Bongovirus bongo</taxon>
    </lineage>
</organism>
<evidence type="ECO:0000259" key="1">
    <source>
        <dbReference type="Pfam" id="PF12957"/>
    </source>
</evidence>
<dbReference type="InterPro" id="IPR024559">
    <property type="entry name" value="DUF3846"/>
</dbReference>
<dbReference type="Pfam" id="PF12957">
    <property type="entry name" value="DUF3846"/>
    <property type="match status" value="1"/>
</dbReference>
<sequence length="143" mass="15441">MTTTGYSATVTAPSIRALIITPEGTREVRVIDQALPAMRKLVGGHIEAVTTEHATLWCNEEGKLLGLPTNPMATYLWWKLQPEMEGRDSLHGTVVVTGPADEAGDSYPVLDAVLDLYERMNAVRSEWIIPPSGDQAPGGETAP</sequence>
<name>A0A0M4QUB1_9CAUD</name>
<dbReference type="EMBL" id="KT591491">
    <property type="protein sequence ID" value="ALF00530.1"/>
    <property type="molecule type" value="Genomic_DNA"/>
</dbReference>
<proteinExistence type="predicted"/>
<evidence type="ECO:0000313" key="3">
    <source>
        <dbReference type="Proteomes" id="UP000221469"/>
    </source>
</evidence>
<reference evidence="2 3" key="1">
    <citation type="submission" date="2015-08" db="EMBL/GenBank/DDBJ databases">
        <authorList>
            <person name="Barekzi N."/>
            <person name="Doss J.H."/>
            <person name="Bluford J."/>
            <person name="Fizer S."/>
            <person name="Garofalo A.E."/>
            <person name="Gasalao M.B."/>
            <person name="Griffin J."/>
            <person name="Henderson C.M."/>
            <person name="Hyre A.N."/>
            <person name="Irons L.B."/>
            <person name="Jafree E."/>
            <person name="Kanda K."/>
            <person name="Matthews D."/>
            <person name="Mclaren B."/>
            <person name="Moriarty A."/>
            <person name="Northam N."/>
            <person name="Ryan M."/>
            <person name="Smith D.E."/>
            <person name="Vanselow D."/>
            <person name="Welch J."/>
            <person name="Gauthier D."/>
            <person name="Anders K.R."/>
            <person name="Bradley K.W."/>
            <person name="Asai D.J."/>
            <person name="Bowman C.A."/>
            <person name="Russell D.A."/>
            <person name="Pope W.H."/>
            <person name="Jacobs-Sera D."/>
            <person name="Hendrix R.W."/>
            <person name="Hatfull G.F."/>
        </authorList>
    </citation>
    <scope>NUCLEOTIDE SEQUENCE [LARGE SCALE GENOMIC DNA]</scope>
</reference>
<accession>A0A0M4QUB1</accession>
<protein>
    <recommendedName>
        <fullName evidence="1">DUF3846 domain-containing protein</fullName>
    </recommendedName>
</protein>
<dbReference type="Proteomes" id="UP000221469">
    <property type="component" value="Segment"/>
</dbReference>
<gene>
    <name evidence="2" type="ORF">SEA_BRICOLE_2</name>
</gene>
<feature type="domain" description="DUF3846" evidence="1">
    <location>
        <begin position="15"/>
        <end position="120"/>
    </location>
</feature>
<evidence type="ECO:0000313" key="2">
    <source>
        <dbReference type="EMBL" id="ALF00530.1"/>
    </source>
</evidence>